<sequence length="108" mass="12799">MKSWAEEKFRQFVKANFPSVRVTKKGLPDFMVIKDDKVIGFIEVKRVSLLKSEQLRTEQKMFRDFCSKNNIPYQVWTPNMAKTNWLNGNEHHRKIWREGVDVLALTAK</sequence>
<protein>
    <submittedName>
        <fullName evidence="1">Uncharacterized protein</fullName>
    </submittedName>
</protein>
<gene>
    <name evidence="1" type="ORF">UU56_C0013G0036</name>
</gene>
<dbReference type="Proteomes" id="UP000034493">
    <property type="component" value="Unassembled WGS sequence"/>
</dbReference>
<comment type="caution">
    <text evidence="1">The sequence shown here is derived from an EMBL/GenBank/DDBJ whole genome shotgun (WGS) entry which is preliminary data.</text>
</comment>
<organism evidence="1 2">
    <name type="scientific">Candidatus Curtissbacteria bacterium GW2011_GWA2_41_24</name>
    <dbReference type="NCBI Taxonomy" id="1618411"/>
    <lineage>
        <taxon>Bacteria</taxon>
        <taxon>Candidatus Curtissiibacteriota</taxon>
    </lineage>
</organism>
<dbReference type="EMBL" id="LCBC01000013">
    <property type="protein sequence ID" value="KKS03899.1"/>
    <property type="molecule type" value="Genomic_DNA"/>
</dbReference>
<evidence type="ECO:0000313" key="2">
    <source>
        <dbReference type="Proteomes" id="UP000034493"/>
    </source>
</evidence>
<dbReference type="AlphaFoldDB" id="A0A0G0VSN7"/>
<dbReference type="GO" id="GO:0016788">
    <property type="term" value="F:hydrolase activity, acting on ester bonds"/>
    <property type="evidence" value="ECO:0007669"/>
    <property type="project" value="InterPro"/>
</dbReference>
<reference evidence="1 2" key="1">
    <citation type="journal article" date="2015" name="Nature">
        <title>rRNA introns, odd ribosomes, and small enigmatic genomes across a large radiation of phyla.</title>
        <authorList>
            <person name="Brown C.T."/>
            <person name="Hug L.A."/>
            <person name="Thomas B.C."/>
            <person name="Sharon I."/>
            <person name="Castelle C.J."/>
            <person name="Singh A."/>
            <person name="Wilkins M.J."/>
            <person name="Williams K.H."/>
            <person name="Banfield J.F."/>
        </authorList>
    </citation>
    <scope>NUCLEOTIDE SEQUENCE [LARGE SCALE GENOMIC DNA]</scope>
</reference>
<name>A0A0G0VSN7_9BACT</name>
<accession>A0A0G0VSN7</accession>
<dbReference type="GO" id="GO:0004518">
    <property type="term" value="F:nuclease activity"/>
    <property type="evidence" value="ECO:0007669"/>
    <property type="project" value="UniProtKB-KW"/>
</dbReference>
<evidence type="ECO:0000313" key="1">
    <source>
        <dbReference type="EMBL" id="KKS03899.1"/>
    </source>
</evidence>
<proteinExistence type="predicted"/>